<dbReference type="InterPro" id="IPR001119">
    <property type="entry name" value="SLH_dom"/>
</dbReference>
<dbReference type="SUPFAM" id="SSF55545">
    <property type="entry name" value="beta-N-acetylhexosaminidase-like domain"/>
    <property type="match status" value="1"/>
</dbReference>
<organism evidence="5 6">
    <name type="scientific">Paenibacillus eucommiae</name>
    <dbReference type="NCBI Taxonomy" id="1355755"/>
    <lineage>
        <taxon>Bacteria</taxon>
        <taxon>Bacillati</taxon>
        <taxon>Bacillota</taxon>
        <taxon>Bacilli</taxon>
        <taxon>Bacillales</taxon>
        <taxon>Paenibacillaceae</taxon>
        <taxon>Paenibacillus</taxon>
    </lineage>
</organism>
<feature type="domain" description="SLH" evidence="4">
    <location>
        <begin position="98"/>
        <end position="161"/>
    </location>
</feature>
<feature type="chain" id="PRO_5047212071" description="SLH domain-containing protein" evidence="3">
    <location>
        <begin position="32"/>
        <end position="1785"/>
    </location>
</feature>
<dbReference type="Proteomes" id="UP001519287">
    <property type="component" value="Unassembled WGS sequence"/>
</dbReference>
<dbReference type="EMBL" id="JAGGLB010000001">
    <property type="protein sequence ID" value="MBP1988532.1"/>
    <property type="molecule type" value="Genomic_DNA"/>
</dbReference>
<sequence length="1785" mass="196759">MTRRFKRGLSIIMTICMLISMILPLSSTALANNSEPDDNGLDRSDLAGHWAKPVMGKWIDQGLIQGYGDNEYRPDRLATRAEFVVLMNQIFRFTQSTEGQPFTDVQTNAWYAEDVSRIYAAGIVEGLGGGKFEPEAQISREDAAVIVARAFRIAFASEDNQGSAGAGFTDYDQISSYALEAVAGLHAGGYIQGRENQKFVPKGKITRAEIVQLIDNVMGTLINKPGTDSIEKSGNLVVNTDGITLKDQVISGDLYVTQGVGEGDLILEGVTVKGKTYVMGGGKNSIKVKDSKLQGALIVHKWNSLIRILASGTTEIPQTLMLSGGILEEEGLAGDSAGFKDVEVKMVSPADNYDVTFIGKFMQIWNQNQGARFQLPLHTMINKFIFDEAADVGGEGEIEQANLNANGVSLNKWPKKVEFAKGISAKIEGKSVTEDIRNQSSGSGGFISNPPDTGNPSTGVSIVKSGIPNADIIISPSATDLEELAASELQSTIKMISGAELPIVVADLNNVVSVELRQNELNVTKSGKYPLQFQLLNNSNAPISVDLVKSDNGPIMLAAANGIELLAGQSKTVDSFVHVSQATPDGNYVMTIRVQVDGSELDALNLTVNLNRNLLFNSGMELHNAGAATPDGWYAPENVGSVDNTVAYKGNSSMKMNLGSYAYTHSRTNQELRLKQDTEYMLSAWVKGTSSGQSVLVSIEAGEDLSKKQQTFAVSDDWTHLEMRYTPDAQHALRSNGIYFLISGSTSMLWIDEVALAEVEPVSVHLQQSELNVTKSGNYPVQFQLANTSDTPVTLDLVQTDNSSLTLSSTTGIELGANQSKIVDSMVNVPATVADGTYKITAAVKLDGQMLTELTLTIHVKRNLLFNSGMELQSQGAYMPDGWYAPADVGSVDHVNWHTGSSSLKMSLGSKEYTHSRGDQQPQFEAGKEYLLSAWVKGTSPGQGVLLSIGENLKRQDFAVGEEWELLEMRFTLDAEQVAAFTWIYFFISGATDTLWIDDVTLVEVEPEQQLERQLEQSLEQQVEQQPEQQAEQRVEEQGGADQPLPTSPDSEDVTILSSDSDDSDRIQIILGTADSYPELLGSYAADLDFLKDSDGFAVRKAGNRIYILAAEPKGVLNGVYDFLEKNADIFWTRSVESGTLYEPQSTIKASKVDYREKSPFAVRGWHLTGVGANKDPHSDLETEKLMARNKLNAKFAETMNMHLWQRYEKTGLNAVNLGHNLEFWVPNNVYFAEHPEYYSTDLSGNPLPVAHDTQINFYNKDLPGVIAGRVKEFLKTQPIEYVGIGINDTHNFNMGELSKQEFIADNGVVVQPDDPAYKSTVFFNFLNQIAAKVKVTNPGVKIVTFAYFFTDTPPKVALEDNIVIVMAPANEDGRTPLNSNNPDNPNSMYKVKLEDWAKKTKNVVMYNYYGCCYTHSYERPMAEKVQADVKFYRDLGIMGVMPEGSVDYGIVDTIGMNMYPGVAPSWGVNALQFWLYHKLFWNPDADLQKLTREFMNKAYGKAVVPMQKYYDLIKQGWNSDQQVINFYSSESQLIGNYIIKAGIKDAAQSALNEAWKLADAKERARIEPIKKTFEMMTYLIGGIPKLSANAVKTTASKADILQALDFSQGPWVKAEAFNDFRVQKTRAPVDVETKVYLLWDDENLYVGYENFDDDVSKMIVSDSAPSNWWSSGADDSVETYITGDINGDFYAFFSNPKSVRITYKKGVIPIPETPWEMNANTETDRWNVIQVIPFASIGVDITKTDTLMGFFFRNYHGANGLYGWGGGSVWNSSDFSPIHLITKD</sequence>
<dbReference type="Gene3D" id="3.30.379.10">
    <property type="entry name" value="Chitobiase/beta-hexosaminidase domain 2-like"/>
    <property type="match status" value="1"/>
</dbReference>
<dbReference type="InterPro" id="IPR003305">
    <property type="entry name" value="CenC_carb-bd"/>
</dbReference>
<gene>
    <name evidence="5" type="ORF">J2Z66_000127</name>
</gene>
<keyword evidence="6" id="KW-1185">Reference proteome</keyword>
<dbReference type="SUPFAM" id="SSF49344">
    <property type="entry name" value="CBD9-like"/>
    <property type="match status" value="1"/>
</dbReference>
<dbReference type="Pfam" id="PF02018">
    <property type="entry name" value="CBM_4_9"/>
    <property type="match status" value="2"/>
</dbReference>
<dbReference type="Pfam" id="PF00395">
    <property type="entry name" value="SLH"/>
    <property type="match status" value="3"/>
</dbReference>
<accession>A0ABS4ILU2</accession>
<dbReference type="SUPFAM" id="SSF49785">
    <property type="entry name" value="Galactose-binding domain-like"/>
    <property type="match status" value="2"/>
</dbReference>
<keyword evidence="3" id="KW-0732">Signal</keyword>
<dbReference type="Gene3D" id="2.60.40.1190">
    <property type="match status" value="1"/>
</dbReference>
<feature type="domain" description="SLH" evidence="4">
    <location>
        <begin position="165"/>
        <end position="228"/>
    </location>
</feature>
<feature type="region of interest" description="Disordered" evidence="2">
    <location>
        <begin position="1013"/>
        <end position="1059"/>
    </location>
</feature>
<evidence type="ECO:0000259" key="4">
    <source>
        <dbReference type="PROSITE" id="PS51272"/>
    </source>
</evidence>
<keyword evidence="1" id="KW-0378">Hydrolase</keyword>
<dbReference type="InterPro" id="IPR008979">
    <property type="entry name" value="Galactose-bd-like_sf"/>
</dbReference>
<evidence type="ECO:0000256" key="3">
    <source>
        <dbReference type="SAM" id="SignalP"/>
    </source>
</evidence>
<feature type="signal peptide" evidence="3">
    <location>
        <begin position="1"/>
        <end position="31"/>
    </location>
</feature>
<proteinExistence type="predicted"/>
<dbReference type="Gene3D" id="2.60.120.260">
    <property type="entry name" value="Galactose-binding domain-like"/>
    <property type="match status" value="2"/>
</dbReference>
<dbReference type="PROSITE" id="PS51272">
    <property type="entry name" value="SLH"/>
    <property type="match status" value="3"/>
</dbReference>
<dbReference type="InterPro" id="IPR029018">
    <property type="entry name" value="Hex-like_dom2"/>
</dbReference>
<dbReference type="InterPro" id="IPR032287">
    <property type="entry name" value="DUF4838"/>
</dbReference>
<dbReference type="PANTHER" id="PTHR47406">
    <property type="entry name" value="COAGULATION FACTOR 5/8 TYPE, C-TERMINAL"/>
    <property type="match status" value="1"/>
</dbReference>
<dbReference type="RefSeq" id="WP_209968553.1">
    <property type="nucleotide sequence ID" value="NZ_JAGGLB010000001.1"/>
</dbReference>
<evidence type="ECO:0000256" key="1">
    <source>
        <dbReference type="ARBA" id="ARBA00022801"/>
    </source>
</evidence>
<evidence type="ECO:0000313" key="6">
    <source>
        <dbReference type="Proteomes" id="UP001519287"/>
    </source>
</evidence>
<name>A0ABS4ILU2_9BACL</name>
<dbReference type="Pfam" id="PF16126">
    <property type="entry name" value="DUF4838"/>
    <property type="match status" value="1"/>
</dbReference>
<feature type="compositionally biased region" description="Low complexity" evidence="2">
    <location>
        <begin position="1016"/>
        <end position="1030"/>
    </location>
</feature>
<reference evidence="5 6" key="1">
    <citation type="submission" date="2021-03" db="EMBL/GenBank/DDBJ databases">
        <title>Genomic Encyclopedia of Type Strains, Phase IV (KMG-IV): sequencing the most valuable type-strain genomes for metagenomic binning, comparative biology and taxonomic classification.</title>
        <authorList>
            <person name="Goeker M."/>
        </authorList>
    </citation>
    <scope>NUCLEOTIDE SEQUENCE [LARGE SCALE GENOMIC DNA]</scope>
    <source>
        <strain evidence="5 6">DSM 26048</strain>
    </source>
</reference>
<comment type="caution">
    <text evidence="5">The sequence shown here is derived from an EMBL/GenBank/DDBJ whole genome shotgun (WGS) entry which is preliminary data.</text>
</comment>
<evidence type="ECO:0000256" key="2">
    <source>
        <dbReference type="SAM" id="MobiDB-lite"/>
    </source>
</evidence>
<evidence type="ECO:0000313" key="5">
    <source>
        <dbReference type="EMBL" id="MBP1988532.1"/>
    </source>
</evidence>
<dbReference type="PANTHER" id="PTHR47406:SF2">
    <property type="entry name" value="ALPHA GLUCURONIDASE N-TERMINAL DOMAIN-CONTAINING PROTEIN"/>
    <property type="match status" value="1"/>
</dbReference>
<feature type="domain" description="SLH" evidence="4">
    <location>
        <begin position="38"/>
        <end position="97"/>
    </location>
</feature>
<protein>
    <recommendedName>
        <fullName evidence="4">SLH domain-containing protein</fullName>
    </recommendedName>
</protein>